<dbReference type="Proteomes" id="UP000298416">
    <property type="component" value="Unassembled WGS sequence"/>
</dbReference>
<dbReference type="EMBL" id="PNBA02000008">
    <property type="protein sequence ID" value="KAG6415489.1"/>
    <property type="molecule type" value="Genomic_DNA"/>
</dbReference>
<evidence type="ECO:0000256" key="1">
    <source>
        <dbReference type="SAM" id="MobiDB-lite"/>
    </source>
</evidence>
<protein>
    <submittedName>
        <fullName evidence="2">Uncharacterized protein</fullName>
    </submittedName>
</protein>
<keyword evidence="3" id="KW-1185">Reference proteome</keyword>
<feature type="region of interest" description="Disordered" evidence="1">
    <location>
        <begin position="125"/>
        <end position="147"/>
    </location>
</feature>
<name>A0A8X8XM80_SALSN</name>
<dbReference type="OrthoDB" id="1748457at2759"/>
<evidence type="ECO:0000313" key="3">
    <source>
        <dbReference type="Proteomes" id="UP000298416"/>
    </source>
</evidence>
<sequence length="197" mass="22347">MEKKSYYSLGSIFGRSGVGFNSNGDYKIEVDNDQWDQIVKNDPNARFMRYKSWPLWNDWKLVFGNDLASGDVPHDTNDAFDHLSRQTHVNTRIDGIEVNGFKDYSTPEIPPPNEVPITVDDITEQNPNAANQGKQSGKKRKASTDSNGLIEMLTKMQEDTNLRLDRLTDKIGYDFDVSKSRKEVFEKLGVVPGLTLQ</sequence>
<gene>
    <name evidence="2" type="ORF">SASPL_122900</name>
</gene>
<dbReference type="AlphaFoldDB" id="A0A8X8XM80"/>
<organism evidence="2">
    <name type="scientific">Salvia splendens</name>
    <name type="common">Scarlet sage</name>
    <dbReference type="NCBI Taxonomy" id="180675"/>
    <lineage>
        <taxon>Eukaryota</taxon>
        <taxon>Viridiplantae</taxon>
        <taxon>Streptophyta</taxon>
        <taxon>Embryophyta</taxon>
        <taxon>Tracheophyta</taxon>
        <taxon>Spermatophyta</taxon>
        <taxon>Magnoliopsida</taxon>
        <taxon>eudicotyledons</taxon>
        <taxon>Gunneridae</taxon>
        <taxon>Pentapetalae</taxon>
        <taxon>asterids</taxon>
        <taxon>lamiids</taxon>
        <taxon>Lamiales</taxon>
        <taxon>Lamiaceae</taxon>
        <taxon>Nepetoideae</taxon>
        <taxon>Mentheae</taxon>
        <taxon>Salviinae</taxon>
        <taxon>Salvia</taxon>
        <taxon>Salvia subgen. Calosphace</taxon>
        <taxon>core Calosphace</taxon>
    </lineage>
</organism>
<proteinExistence type="predicted"/>
<reference evidence="2" key="2">
    <citation type="submission" date="2020-08" db="EMBL/GenBank/DDBJ databases">
        <title>Plant Genome Project.</title>
        <authorList>
            <person name="Zhang R.-G."/>
        </authorList>
    </citation>
    <scope>NUCLEOTIDE SEQUENCE</scope>
    <source>
        <strain evidence="2">Huo1</strain>
        <tissue evidence="2">Leaf</tissue>
    </source>
</reference>
<reference evidence="2" key="1">
    <citation type="submission" date="2018-01" db="EMBL/GenBank/DDBJ databases">
        <authorList>
            <person name="Mao J.F."/>
        </authorList>
    </citation>
    <scope>NUCLEOTIDE SEQUENCE</scope>
    <source>
        <strain evidence="2">Huo1</strain>
        <tissue evidence="2">Leaf</tissue>
    </source>
</reference>
<feature type="compositionally biased region" description="Polar residues" evidence="1">
    <location>
        <begin position="125"/>
        <end position="135"/>
    </location>
</feature>
<accession>A0A8X8XM80</accession>
<comment type="caution">
    <text evidence="2">The sequence shown here is derived from an EMBL/GenBank/DDBJ whole genome shotgun (WGS) entry which is preliminary data.</text>
</comment>
<evidence type="ECO:0000313" key="2">
    <source>
        <dbReference type="EMBL" id="KAG6415489.1"/>
    </source>
</evidence>